<dbReference type="EMBL" id="VTPC01090657">
    <property type="protein sequence ID" value="KAF2882055.1"/>
    <property type="molecule type" value="Genomic_DNA"/>
</dbReference>
<feature type="region of interest" description="Disordered" evidence="1">
    <location>
        <begin position="120"/>
        <end position="139"/>
    </location>
</feature>
<proteinExistence type="predicted"/>
<reference evidence="2" key="1">
    <citation type="submission" date="2019-08" db="EMBL/GenBank/DDBJ databases">
        <title>The genome of the North American firefly Photinus pyralis.</title>
        <authorList>
            <consortium name="Photinus pyralis genome working group"/>
            <person name="Fallon T.R."/>
            <person name="Sander Lower S.E."/>
            <person name="Weng J.-K."/>
        </authorList>
    </citation>
    <scope>NUCLEOTIDE SEQUENCE</scope>
    <source>
        <strain evidence="2">TRF0915ILg1</strain>
        <tissue evidence="2">Whole body</tissue>
    </source>
</reference>
<keyword evidence="3" id="KW-1185">Reference proteome</keyword>
<gene>
    <name evidence="2" type="ORF">ILUMI_24120</name>
</gene>
<evidence type="ECO:0000313" key="3">
    <source>
        <dbReference type="Proteomes" id="UP000801492"/>
    </source>
</evidence>
<dbReference type="Proteomes" id="UP000801492">
    <property type="component" value="Unassembled WGS sequence"/>
</dbReference>
<sequence>MSTAKRFYLSILIWNCDETALTAVHNPQKVLVEKELKNLDIIGHSTPANSLINGHQSGWMTSENFLKHENHVSLEIIIAAKDAPHASHRLQLLDVSVYGPLNNFLMSSVTDQPFPDKVFADSATHTDRPMTPGPSSQLVFPKTVVPYPKAVPRELAKGGREPERTRILTDTPEKDEVEQRVKKRVKFNIIPNKNENISKAIASQSDSFEVDKSSNSDFDPEEPEKDFDSSGEKVAC</sequence>
<accession>A0A8K0CE24</accession>
<comment type="caution">
    <text evidence="2">The sequence shown here is derived from an EMBL/GenBank/DDBJ whole genome shotgun (WGS) entry which is preliminary data.</text>
</comment>
<name>A0A8K0CE24_IGNLU</name>
<protein>
    <submittedName>
        <fullName evidence="2">Uncharacterized protein</fullName>
    </submittedName>
</protein>
<dbReference type="AlphaFoldDB" id="A0A8K0CE24"/>
<evidence type="ECO:0000313" key="2">
    <source>
        <dbReference type="EMBL" id="KAF2882055.1"/>
    </source>
</evidence>
<organism evidence="2 3">
    <name type="scientific">Ignelater luminosus</name>
    <name type="common">Cucubano</name>
    <name type="synonym">Pyrophorus luminosus</name>
    <dbReference type="NCBI Taxonomy" id="2038154"/>
    <lineage>
        <taxon>Eukaryota</taxon>
        <taxon>Metazoa</taxon>
        <taxon>Ecdysozoa</taxon>
        <taxon>Arthropoda</taxon>
        <taxon>Hexapoda</taxon>
        <taxon>Insecta</taxon>
        <taxon>Pterygota</taxon>
        <taxon>Neoptera</taxon>
        <taxon>Endopterygota</taxon>
        <taxon>Coleoptera</taxon>
        <taxon>Polyphaga</taxon>
        <taxon>Elateriformia</taxon>
        <taxon>Elateroidea</taxon>
        <taxon>Elateridae</taxon>
        <taxon>Agrypninae</taxon>
        <taxon>Pyrophorini</taxon>
        <taxon>Ignelater</taxon>
    </lineage>
</organism>
<dbReference type="OrthoDB" id="6782041at2759"/>
<feature type="compositionally biased region" description="Polar residues" evidence="1">
    <location>
        <begin position="198"/>
        <end position="207"/>
    </location>
</feature>
<evidence type="ECO:0000256" key="1">
    <source>
        <dbReference type="SAM" id="MobiDB-lite"/>
    </source>
</evidence>
<feature type="compositionally biased region" description="Basic and acidic residues" evidence="1">
    <location>
        <begin position="226"/>
        <end position="236"/>
    </location>
</feature>
<feature type="region of interest" description="Disordered" evidence="1">
    <location>
        <begin position="155"/>
        <end position="175"/>
    </location>
</feature>
<feature type="region of interest" description="Disordered" evidence="1">
    <location>
        <begin position="198"/>
        <end position="236"/>
    </location>
</feature>